<proteinExistence type="predicted"/>
<dbReference type="STRING" id="1235279.C772_01719"/>
<protein>
    <recommendedName>
        <fullName evidence="3">Lantibiotic dehydratase N-terminal domain-containing protein</fullName>
    </recommendedName>
</protein>
<accession>M7NCZ6</accession>
<sequence>MNLKLNQTKTSVRLSEVAIAQVHDLPASVIDSLVLSSSMNLVQRLSSYRSAVSEAWNSAEEVLRRAGMQTVEELERKIPELSDSDWETIQLWVKRKTEMDDALERFKLIYRMGKEQADAKLFGMTRIPALQRKVALKYPQLLNTDTGMREETSEALLGHLLQSTVENGESGTTEVRFRLGEQSETEELAEVLPQVRIRQSLVSRWTDAMAYDDRLNEGFTFKVNDGLVIQNGKDGLLVADGIEVGGTPTVHEYIYPIDDGQAAGHLKKGVARKKKDWIRSLQGAGGKAKFQELLSKEILVPVLPEKQAELCPLQGLASLVARIDSPRARRLRKSLLFLEVLLDQMESCIPAALPALRERAARSVERIHRVLPVRLTGRLAEGDWFSEHQFCNEKTIGLPESVREDLEAYVQKPGITIVRSSIADTVAGWFIELYGRGAECNDVLGFLTHCASRLDAAEEVKIVEADAKLAVSGAGMRKPTGLSEMVPHGTLSFRVAARSEQAMKRGDYQILAECRQGGDVPEEEQWIRELLPDAEPLWFSYGSDWTGKTKNFSGRQLLWPTDRQFAGRGGKFLTVSDLKIAHDPESDTLVILGPEGIPVAPVYTGKIPVHQLPDRIRLFLKLVHPWVYLKDGRSGRMRPGYSPRQTEGRVVTSPAEWRISTGDVPLQEVGEPESDYYLRLHDWRVRKGIPQEAMFAVVDSKFPTAACSGNEERYIHFGSPRLIGRFAGSLAEGDMLILTEVFPERGAHAIGRSGQPCVTEFKVAVKWV</sequence>
<dbReference type="AlphaFoldDB" id="M7NCZ6"/>
<organism evidence="1 2">
    <name type="scientific">Bhargavaea cecembensis DSE10</name>
    <dbReference type="NCBI Taxonomy" id="1235279"/>
    <lineage>
        <taxon>Bacteria</taxon>
        <taxon>Bacillati</taxon>
        <taxon>Bacillota</taxon>
        <taxon>Bacilli</taxon>
        <taxon>Bacillales</taxon>
        <taxon>Caryophanaceae</taxon>
        <taxon>Bhargavaea</taxon>
    </lineage>
</organism>
<evidence type="ECO:0000313" key="2">
    <source>
        <dbReference type="Proteomes" id="UP000011919"/>
    </source>
</evidence>
<reference evidence="1 2" key="1">
    <citation type="journal article" date="2013" name="Genome Announc.">
        <title>Draft Genome Sequence of Bhargavaea cecembensis Strain DSE10T, Isolated from a Deep-Sea Sediment Sample Collected at a Depth of 5,904 m from the Chagos-Laccadive Ridge System in the Indian Ocean.</title>
        <authorList>
            <person name="Shivaji S."/>
            <person name="Ara S."/>
            <person name="Begum Z."/>
            <person name="Ruth M."/>
            <person name="Singh A."/>
            <person name="Kumar Pinnaka A."/>
        </authorList>
    </citation>
    <scope>NUCLEOTIDE SEQUENCE [LARGE SCALE GENOMIC DNA]</scope>
    <source>
        <strain evidence="1 2">DSE10</strain>
    </source>
</reference>
<dbReference type="OrthoDB" id="2442707at2"/>
<gene>
    <name evidence="1" type="ORF">C772_01719</name>
</gene>
<evidence type="ECO:0008006" key="3">
    <source>
        <dbReference type="Google" id="ProtNLM"/>
    </source>
</evidence>
<dbReference type="RefSeq" id="WP_008299101.1">
    <property type="nucleotide sequence ID" value="NZ_AOFT01000007.1"/>
</dbReference>
<dbReference type="eggNOG" id="ENOG5032RV8">
    <property type="taxonomic scope" value="Bacteria"/>
</dbReference>
<dbReference type="EMBL" id="AOFT01000007">
    <property type="protein sequence ID" value="EMR06448.1"/>
    <property type="molecule type" value="Genomic_DNA"/>
</dbReference>
<name>M7NCZ6_9BACL</name>
<dbReference type="Proteomes" id="UP000011919">
    <property type="component" value="Unassembled WGS sequence"/>
</dbReference>
<comment type="caution">
    <text evidence="1">The sequence shown here is derived from an EMBL/GenBank/DDBJ whole genome shotgun (WGS) entry which is preliminary data.</text>
</comment>
<keyword evidence="2" id="KW-1185">Reference proteome</keyword>
<evidence type="ECO:0000313" key="1">
    <source>
        <dbReference type="EMBL" id="EMR06448.1"/>
    </source>
</evidence>